<feature type="transmembrane region" description="Helical" evidence="5">
    <location>
        <begin position="70"/>
        <end position="90"/>
    </location>
</feature>
<dbReference type="OrthoDB" id="4074965at2759"/>
<evidence type="ECO:0000256" key="5">
    <source>
        <dbReference type="SAM" id="Phobius"/>
    </source>
</evidence>
<protein>
    <submittedName>
        <fullName evidence="7">Integral membrane protein</fullName>
    </submittedName>
</protein>
<dbReference type="PANTHER" id="PTHR39608:SF1">
    <property type="entry name" value="INTEGRAL MEMBRANE PROTEIN (AFU_ORTHOLOGUE AFUA_5G08640)"/>
    <property type="match status" value="1"/>
</dbReference>
<evidence type="ECO:0000256" key="2">
    <source>
        <dbReference type="ARBA" id="ARBA00022692"/>
    </source>
</evidence>
<feature type="transmembrane region" description="Helical" evidence="5">
    <location>
        <begin position="12"/>
        <end position="31"/>
    </location>
</feature>
<evidence type="ECO:0000256" key="1">
    <source>
        <dbReference type="ARBA" id="ARBA00004141"/>
    </source>
</evidence>
<proteinExistence type="predicted"/>
<organism evidence="7 8">
    <name type="scientific">Aspergillus sclerotialis</name>
    <dbReference type="NCBI Taxonomy" id="2070753"/>
    <lineage>
        <taxon>Eukaryota</taxon>
        <taxon>Fungi</taxon>
        <taxon>Dikarya</taxon>
        <taxon>Ascomycota</taxon>
        <taxon>Pezizomycotina</taxon>
        <taxon>Eurotiomycetes</taxon>
        <taxon>Eurotiomycetidae</taxon>
        <taxon>Eurotiales</taxon>
        <taxon>Aspergillaceae</taxon>
        <taxon>Aspergillus</taxon>
        <taxon>Aspergillus subgen. Polypaecilum</taxon>
    </lineage>
</organism>
<dbReference type="Pfam" id="PF01284">
    <property type="entry name" value="MARVEL"/>
    <property type="match status" value="1"/>
</dbReference>
<dbReference type="PANTHER" id="PTHR39608">
    <property type="entry name" value="INTEGRAL MEMBRANE PROTEIN (AFU_ORTHOLOGUE AFUA_5G08640)"/>
    <property type="match status" value="1"/>
</dbReference>
<feature type="transmembrane region" description="Helical" evidence="5">
    <location>
        <begin position="118"/>
        <end position="137"/>
    </location>
</feature>
<sequence>MPGFKDFMYTVLRLGEVASGAVVAGTIGQYLSEYYRTFGEAQAIYTEVVAAISILTGLIGPFAGSITWPLDIILCLAWFASFGALFRALADFNCDGSYVDNFGGPITNCARWKAGESFAFISGFLWLVTSVLGVISWTQQRTKQRQGGKSAA</sequence>
<keyword evidence="8" id="KW-1185">Reference proteome</keyword>
<name>A0A3A2ZED0_9EURO</name>
<evidence type="ECO:0000256" key="3">
    <source>
        <dbReference type="ARBA" id="ARBA00022989"/>
    </source>
</evidence>
<dbReference type="InterPro" id="IPR008253">
    <property type="entry name" value="Marvel"/>
</dbReference>
<evidence type="ECO:0000259" key="6">
    <source>
        <dbReference type="Pfam" id="PF01284"/>
    </source>
</evidence>
<feature type="domain" description="MARVEL" evidence="6">
    <location>
        <begin position="10"/>
        <end position="132"/>
    </location>
</feature>
<dbReference type="GO" id="GO:0016020">
    <property type="term" value="C:membrane"/>
    <property type="evidence" value="ECO:0007669"/>
    <property type="project" value="UniProtKB-SubCell"/>
</dbReference>
<reference evidence="8" key="1">
    <citation type="submission" date="2017-02" db="EMBL/GenBank/DDBJ databases">
        <authorList>
            <person name="Tafer H."/>
            <person name="Lopandic K."/>
        </authorList>
    </citation>
    <scope>NUCLEOTIDE SEQUENCE [LARGE SCALE GENOMIC DNA]</scope>
    <source>
        <strain evidence="8">CBS 366.77</strain>
    </source>
</reference>
<keyword evidence="3 5" id="KW-1133">Transmembrane helix</keyword>
<keyword evidence="4 5" id="KW-0472">Membrane</keyword>
<evidence type="ECO:0000313" key="8">
    <source>
        <dbReference type="Proteomes" id="UP000266188"/>
    </source>
</evidence>
<comment type="caution">
    <text evidence="7">The sequence shown here is derived from an EMBL/GenBank/DDBJ whole genome shotgun (WGS) entry which is preliminary data.</text>
</comment>
<comment type="subcellular location">
    <subcellularLocation>
        <location evidence="1">Membrane</location>
        <topology evidence="1">Multi-pass membrane protein</topology>
    </subcellularLocation>
</comment>
<keyword evidence="2 5" id="KW-0812">Transmembrane</keyword>
<gene>
    <name evidence="7" type="ORF">PHISCL_06145</name>
</gene>
<evidence type="ECO:0000313" key="7">
    <source>
        <dbReference type="EMBL" id="RJE21512.1"/>
    </source>
</evidence>
<feature type="transmembrane region" description="Helical" evidence="5">
    <location>
        <begin position="43"/>
        <end position="63"/>
    </location>
</feature>
<evidence type="ECO:0000256" key="4">
    <source>
        <dbReference type="ARBA" id="ARBA00023136"/>
    </source>
</evidence>
<dbReference type="AlphaFoldDB" id="A0A3A2ZED0"/>
<dbReference type="EMBL" id="MVGC01000223">
    <property type="protein sequence ID" value="RJE21512.1"/>
    <property type="molecule type" value="Genomic_DNA"/>
</dbReference>
<accession>A0A3A2ZED0</accession>
<dbReference type="Proteomes" id="UP000266188">
    <property type="component" value="Unassembled WGS sequence"/>
</dbReference>